<evidence type="ECO:0000313" key="4">
    <source>
        <dbReference type="Proteomes" id="UP000324479"/>
    </source>
</evidence>
<dbReference type="GO" id="GO:0016787">
    <property type="term" value="F:hydrolase activity"/>
    <property type="evidence" value="ECO:0007669"/>
    <property type="project" value="UniProtKB-KW"/>
</dbReference>
<protein>
    <submittedName>
        <fullName evidence="3">Alpha/beta fold hydrolase</fullName>
    </submittedName>
</protein>
<evidence type="ECO:0000313" key="3">
    <source>
        <dbReference type="EMBL" id="KAA5541827.1"/>
    </source>
</evidence>
<dbReference type="PANTHER" id="PTHR22946">
    <property type="entry name" value="DIENELACTONE HYDROLASE DOMAIN-CONTAINING PROTEIN-RELATED"/>
    <property type="match status" value="1"/>
</dbReference>
<dbReference type="InterPro" id="IPR029058">
    <property type="entry name" value="AB_hydrolase_fold"/>
</dbReference>
<gene>
    <name evidence="3" type="ORF">FYK55_16600</name>
</gene>
<keyword evidence="1" id="KW-0732">Signal</keyword>
<accession>A0A5M6D2T8</accession>
<dbReference type="InterPro" id="IPR008391">
    <property type="entry name" value="AXE1_dom"/>
</dbReference>
<organism evidence="3 4">
    <name type="scientific">Roseiconus nitratireducens</name>
    <dbReference type="NCBI Taxonomy" id="2605748"/>
    <lineage>
        <taxon>Bacteria</taxon>
        <taxon>Pseudomonadati</taxon>
        <taxon>Planctomycetota</taxon>
        <taxon>Planctomycetia</taxon>
        <taxon>Pirellulales</taxon>
        <taxon>Pirellulaceae</taxon>
        <taxon>Roseiconus</taxon>
    </lineage>
</organism>
<dbReference type="Proteomes" id="UP000324479">
    <property type="component" value="Unassembled WGS sequence"/>
</dbReference>
<keyword evidence="3" id="KW-0378">Hydrolase</keyword>
<sequence length="418" mass="45688">MKLCLSALTVWMWFAVATCSATETSPWDLNAWHQVPPVQWLDDSSPVRSLLFESVPYEGHKTQVFAFYATPGSVSGDPSKDVNLPAVVLLHGGGGTAFAEWVNLWARRGYAAIAMDLCGNRPEAPHYAAPTGELLTTAMVPRQRLEFGGPAEGPVGKFQNVGGDVTDDWQYHAVAAGMLAHSLIRSFPEVDGERTAVTGISWGGYLTCLMASLDDRFKAAVPVYGCGFLSDGESVQRNQIDALPPERRAQWIRDYDPSAWLPRCHTPIFFVNGTNDKHYPLRSYQRTYSLVPGPRQLRIEVGMKHGHPPGWAPKEIGLFVNHYLRGTPSLPKFGPLVTRDRIATASIQSPVPIRRAQLHFTIDGGTLVDRTWTSVPAACDGSEVSAAVPEAAQIWMLSVTDSRDAMVSTGVSFAPRAD</sequence>
<dbReference type="InterPro" id="IPR050261">
    <property type="entry name" value="FrsA_esterase"/>
</dbReference>
<dbReference type="SUPFAM" id="SSF53474">
    <property type="entry name" value="alpha/beta-Hydrolases"/>
    <property type="match status" value="1"/>
</dbReference>
<proteinExistence type="predicted"/>
<comment type="caution">
    <text evidence="3">The sequence shown here is derived from an EMBL/GenBank/DDBJ whole genome shotgun (WGS) entry which is preliminary data.</text>
</comment>
<name>A0A5M6D2T8_9BACT</name>
<dbReference type="PANTHER" id="PTHR22946:SF0">
    <property type="entry name" value="DIENELACTONE HYDROLASE DOMAIN-CONTAINING PROTEIN"/>
    <property type="match status" value="1"/>
</dbReference>
<feature type="signal peptide" evidence="1">
    <location>
        <begin position="1"/>
        <end position="17"/>
    </location>
</feature>
<evidence type="ECO:0000256" key="1">
    <source>
        <dbReference type="SAM" id="SignalP"/>
    </source>
</evidence>
<dbReference type="EMBL" id="VWOX01000009">
    <property type="protein sequence ID" value="KAA5541827.1"/>
    <property type="molecule type" value="Genomic_DNA"/>
</dbReference>
<dbReference type="Gene3D" id="3.40.50.1820">
    <property type="entry name" value="alpha/beta hydrolase"/>
    <property type="match status" value="1"/>
</dbReference>
<dbReference type="Pfam" id="PF05448">
    <property type="entry name" value="AXE1"/>
    <property type="match status" value="1"/>
</dbReference>
<dbReference type="AlphaFoldDB" id="A0A5M6D2T8"/>
<feature type="chain" id="PRO_5024335024" evidence="1">
    <location>
        <begin position="18"/>
        <end position="418"/>
    </location>
</feature>
<evidence type="ECO:0000259" key="2">
    <source>
        <dbReference type="Pfam" id="PF05448"/>
    </source>
</evidence>
<keyword evidence="4" id="KW-1185">Reference proteome</keyword>
<reference evidence="3 4" key="1">
    <citation type="submission" date="2019-08" db="EMBL/GenBank/DDBJ databases">
        <authorList>
            <person name="Dhanesh K."/>
            <person name="Kumar G."/>
            <person name="Sasikala C."/>
            <person name="Venkata Ramana C."/>
        </authorList>
    </citation>
    <scope>NUCLEOTIDE SEQUENCE [LARGE SCALE GENOMIC DNA]</scope>
    <source>
        <strain evidence="3 4">JC645</strain>
    </source>
</reference>
<feature type="domain" description="Acetyl xylan esterase" evidence="2">
    <location>
        <begin position="80"/>
        <end position="233"/>
    </location>
</feature>